<dbReference type="PROSITE" id="PS50112">
    <property type="entry name" value="PAS"/>
    <property type="match status" value="1"/>
</dbReference>
<dbReference type="AlphaFoldDB" id="A0A4R6J1D3"/>
<evidence type="ECO:0000256" key="7">
    <source>
        <dbReference type="SAM" id="Phobius"/>
    </source>
</evidence>
<keyword evidence="5" id="KW-0418">Kinase</keyword>
<dbReference type="InterPro" id="IPR013656">
    <property type="entry name" value="PAS_4"/>
</dbReference>
<evidence type="ECO:0000313" key="10">
    <source>
        <dbReference type="EMBL" id="TDO29024.1"/>
    </source>
</evidence>
<proteinExistence type="predicted"/>
<dbReference type="InterPro" id="IPR036890">
    <property type="entry name" value="HATPase_C_sf"/>
</dbReference>
<evidence type="ECO:0000256" key="1">
    <source>
        <dbReference type="ARBA" id="ARBA00000085"/>
    </source>
</evidence>
<dbReference type="SUPFAM" id="SSF55785">
    <property type="entry name" value="PYP-like sensor domain (PAS domain)"/>
    <property type="match status" value="1"/>
</dbReference>
<dbReference type="Gene3D" id="3.30.450.20">
    <property type="entry name" value="PAS domain"/>
    <property type="match status" value="1"/>
</dbReference>
<dbReference type="PANTHER" id="PTHR43304:SF1">
    <property type="entry name" value="PAC DOMAIN-CONTAINING PROTEIN"/>
    <property type="match status" value="1"/>
</dbReference>
<feature type="transmembrane region" description="Helical" evidence="7">
    <location>
        <begin position="180"/>
        <end position="201"/>
    </location>
</feature>
<dbReference type="PROSITE" id="PS50109">
    <property type="entry name" value="HIS_KIN"/>
    <property type="match status" value="1"/>
</dbReference>
<dbReference type="SMART" id="SM00387">
    <property type="entry name" value="HATPase_c"/>
    <property type="match status" value="1"/>
</dbReference>
<feature type="domain" description="Histidine kinase" evidence="8">
    <location>
        <begin position="452"/>
        <end position="665"/>
    </location>
</feature>
<keyword evidence="6" id="KW-0175">Coiled coil</keyword>
<accession>A0A4R6J1D3</accession>
<evidence type="ECO:0000313" key="11">
    <source>
        <dbReference type="Proteomes" id="UP000295741"/>
    </source>
</evidence>
<name>A0A4R6J1D3_9BACT</name>
<dbReference type="InterPro" id="IPR035965">
    <property type="entry name" value="PAS-like_dom_sf"/>
</dbReference>
<dbReference type="InterPro" id="IPR000014">
    <property type="entry name" value="PAS"/>
</dbReference>
<feature type="transmembrane region" description="Helical" evidence="7">
    <location>
        <begin position="119"/>
        <end position="138"/>
    </location>
</feature>
<feature type="domain" description="PAS" evidence="9">
    <location>
        <begin position="310"/>
        <end position="380"/>
    </location>
</feature>
<evidence type="ECO:0000256" key="3">
    <source>
        <dbReference type="ARBA" id="ARBA00022553"/>
    </source>
</evidence>
<feature type="coiled-coil region" evidence="6">
    <location>
        <begin position="275"/>
        <end position="302"/>
    </location>
</feature>
<dbReference type="CDD" id="cd00130">
    <property type="entry name" value="PAS"/>
    <property type="match status" value="1"/>
</dbReference>
<evidence type="ECO:0000256" key="5">
    <source>
        <dbReference type="ARBA" id="ARBA00022777"/>
    </source>
</evidence>
<evidence type="ECO:0000259" key="9">
    <source>
        <dbReference type="PROSITE" id="PS50112"/>
    </source>
</evidence>
<keyword evidence="4" id="KW-0808">Transferase</keyword>
<sequence length="666" mass="74584">MNQETNRKYIRLTSVFVIGLGIIVIMGWIFKIQLFTTIVPAYVSMKFNTAILFVFTGLILLSLAEDQWKITSILFSLILLFAGAYTFLQSILHYNGGIDELFIKDYYVSDDGSFAPGRMAQGSSISFFLLGTGFLLISAPTKKMNLIGQYLFHTVSLVAFIAIIGYLLGVPIFYKLSALGSMAIHTAIAFLLSSVAASLLNKQLGITGLLNGKGVGSIMARQLFPTLTVAVMLLSIIRIYLHRTGLISVEFGIALFATSFILVGLLLISISARQLNRINIKKNIAEDQLLNLNKNLEKIVEERTHELWKSEQLLKGIINNTSAAIFLKDTNGKYILVNKRFTNDFGLTEEQIIGKTAFDIFPEETAARLISNEAAIITSKEANTAELSITVRGITKTMLTNKFPLMDEQSTVFAICGVATDFTEVMKSRTEQEILSLQLQQKNQQLLNFAHITSHNLRSPVSNLNSLLWLYKESQTPEEKAILFEKFETVIHNLSETLNELVDALKIQEDTGKKRETLLFEDIFKKVKESMIGKIIETEAVVSYNFTKAPAIEYPRLYLESILQNLLSNSLKYRSPLRTPVIFAETLFENGILILRFKDNGLGIDMNRHSDKLFGLNKTFHRHEEAKGVGLFITKTQVEAMGGSITAESEIDKGTSFIIYFNKKTV</sequence>
<dbReference type="NCBIfam" id="TIGR00229">
    <property type="entry name" value="sensory_box"/>
    <property type="match status" value="1"/>
</dbReference>
<keyword evidence="3" id="KW-0597">Phosphoprotein</keyword>
<feature type="transmembrane region" description="Helical" evidence="7">
    <location>
        <begin position="73"/>
        <end position="92"/>
    </location>
</feature>
<dbReference type="InterPro" id="IPR003594">
    <property type="entry name" value="HATPase_dom"/>
</dbReference>
<dbReference type="Gene3D" id="3.30.565.10">
    <property type="entry name" value="Histidine kinase-like ATPase, C-terminal domain"/>
    <property type="match status" value="1"/>
</dbReference>
<dbReference type="InterPro" id="IPR004358">
    <property type="entry name" value="Sig_transdc_His_kin-like_C"/>
</dbReference>
<dbReference type="Pfam" id="PF02518">
    <property type="entry name" value="HATPase_c"/>
    <property type="match status" value="1"/>
</dbReference>
<keyword evidence="7" id="KW-0812">Transmembrane</keyword>
<feature type="transmembrane region" description="Helical" evidence="7">
    <location>
        <begin position="150"/>
        <end position="174"/>
    </location>
</feature>
<dbReference type="InterPro" id="IPR052162">
    <property type="entry name" value="Sensor_kinase/Photoreceptor"/>
</dbReference>
<dbReference type="InterPro" id="IPR036097">
    <property type="entry name" value="HisK_dim/P_sf"/>
</dbReference>
<keyword evidence="11" id="KW-1185">Reference proteome</keyword>
<dbReference type="EC" id="2.7.13.3" evidence="2"/>
<feature type="transmembrane region" description="Helical" evidence="7">
    <location>
        <begin position="12"/>
        <end position="30"/>
    </location>
</feature>
<evidence type="ECO:0000259" key="8">
    <source>
        <dbReference type="PROSITE" id="PS50109"/>
    </source>
</evidence>
<feature type="transmembrane region" description="Helical" evidence="7">
    <location>
        <begin position="42"/>
        <end position="61"/>
    </location>
</feature>
<dbReference type="SUPFAM" id="SSF55874">
    <property type="entry name" value="ATPase domain of HSP90 chaperone/DNA topoisomerase II/histidine kinase"/>
    <property type="match status" value="1"/>
</dbReference>
<keyword evidence="7" id="KW-1133">Transmembrane helix</keyword>
<dbReference type="SUPFAM" id="SSF47384">
    <property type="entry name" value="Homodimeric domain of signal transducing histidine kinase"/>
    <property type="match status" value="1"/>
</dbReference>
<organism evidence="10 11">
    <name type="scientific">Sediminibacterium goheungense</name>
    <dbReference type="NCBI Taxonomy" id="1086393"/>
    <lineage>
        <taxon>Bacteria</taxon>
        <taxon>Pseudomonadati</taxon>
        <taxon>Bacteroidota</taxon>
        <taxon>Chitinophagia</taxon>
        <taxon>Chitinophagales</taxon>
        <taxon>Chitinophagaceae</taxon>
        <taxon>Sediminibacterium</taxon>
    </lineage>
</organism>
<keyword evidence="7" id="KW-0472">Membrane</keyword>
<dbReference type="Pfam" id="PF08448">
    <property type="entry name" value="PAS_4"/>
    <property type="match status" value="1"/>
</dbReference>
<dbReference type="PRINTS" id="PR00344">
    <property type="entry name" value="BCTRLSENSOR"/>
</dbReference>
<protein>
    <recommendedName>
        <fullName evidence="2">histidine kinase</fullName>
        <ecNumber evidence="2">2.7.13.3</ecNumber>
    </recommendedName>
</protein>
<reference evidence="10 11" key="1">
    <citation type="submission" date="2019-03" db="EMBL/GenBank/DDBJ databases">
        <title>Genomic Encyclopedia of Archaeal and Bacterial Type Strains, Phase II (KMG-II): from individual species to whole genera.</title>
        <authorList>
            <person name="Goeker M."/>
        </authorList>
    </citation>
    <scope>NUCLEOTIDE SEQUENCE [LARGE SCALE GENOMIC DNA]</scope>
    <source>
        <strain evidence="10 11">DSM 28323</strain>
    </source>
</reference>
<dbReference type="EMBL" id="SNWP01000010">
    <property type="protein sequence ID" value="TDO29024.1"/>
    <property type="molecule type" value="Genomic_DNA"/>
</dbReference>
<evidence type="ECO:0000256" key="6">
    <source>
        <dbReference type="SAM" id="Coils"/>
    </source>
</evidence>
<gene>
    <name evidence="10" type="ORF">BC659_1106</name>
</gene>
<dbReference type="SMART" id="SM00091">
    <property type="entry name" value="PAS"/>
    <property type="match status" value="1"/>
</dbReference>
<feature type="transmembrane region" description="Helical" evidence="7">
    <location>
        <begin position="253"/>
        <end position="272"/>
    </location>
</feature>
<dbReference type="GO" id="GO:0000155">
    <property type="term" value="F:phosphorelay sensor kinase activity"/>
    <property type="evidence" value="ECO:0007669"/>
    <property type="project" value="InterPro"/>
</dbReference>
<dbReference type="PANTHER" id="PTHR43304">
    <property type="entry name" value="PHYTOCHROME-LIKE PROTEIN CPH1"/>
    <property type="match status" value="1"/>
</dbReference>
<feature type="transmembrane region" description="Helical" evidence="7">
    <location>
        <begin position="222"/>
        <end position="241"/>
    </location>
</feature>
<evidence type="ECO:0000256" key="2">
    <source>
        <dbReference type="ARBA" id="ARBA00012438"/>
    </source>
</evidence>
<dbReference type="InterPro" id="IPR005467">
    <property type="entry name" value="His_kinase_dom"/>
</dbReference>
<comment type="catalytic activity">
    <reaction evidence="1">
        <text>ATP + protein L-histidine = ADP + protein N-phospho-L-histidine.</text>
        <dbReference type="EC" id="2.7.13.3"/>
    </reaction>
</comment>
<evidence type="ECO:0000256" key="4">
    <source>
        <dbReference type="ARBA" id="ARBA00022679"/>
    </source>
</evidence>
<dbReference type="OrthoDB" id="5522855at2"/>
<dbReference type="Gene3D" id="1.10.287.130">
    <property type="match status" value="1"/>
</dbReference>
<comment type="caution">
    <text evidence="10">The sequence shown here is derived from an EMBL/GenBank/DDBJ whole genome shotgun (WGS) entry which is preliminary data.</text>
</comment>
<dbReference type="Proteomes" id="UP000295741">
    <property type="component" value="Unassembled WGS sequence"/>
</dbReference>